<name>A0A251YMY2_9MICO</name>
<evidence type="ECO:0000313" key="2">
    <source>
        <dbReference type="EMBL" id="OUE25519.1"/>
    </source>
</evidence>
<proteinExistence type="predicted"/>
<accession>A0A251YMY2</accession>
<feature type="transmembrane region" description="Helical" evidence="1">
    <location>
        <begin position="6"/>
        <end position="24"/>
    </location>
</feature>
<gene>
    <name evidence="2" type="ORF">BFL37_05910</name>
</gene>
<keyword evidence="3" id="KW-1185">Reference proteome</keyword>
<keyword evidence="1" id="KW-0472">Membrane</keyword>
<evidence type="ECO:0000256" key="1">
    <source>
        <dbReference type="SAM" id="Phobius"/>
    </source>
</evidence>
<reference evidence="2 3" key="1">
    <citation type="submission" date="2016-08" db="EMBL/GenBank/DDBJ databases">
        <title>Genome sequence of Clavibacter michiganensis spp strain CFBP8019.</title>
        <authorList>
            <person name="Thapa S.P."/>
            <person name="Coaker G."/>
            <person name="Jacques M.-A."/>
        </authorList>
    </citation>
    <scope>NUCLEOTIDE SEQUENCE [LARGE SCALE GENOMIC DNA]</scope>
    <source>
        <strain evidence="2">CFBP8019</strain>
    </source>
</reference>
<evidence type="ECO:0000313" key="3">
    <source>
        <dbReference type="Proteomes" id="UP000195101"/>
    </source>
</evidence>
<organism evidence="2 3">
    <name type="scientific">Clavibacter michiganensis</name>
    <dbReference type="NCBI Taxonomy" id="28447"/>
    <lineage>
        <taxon>Bacteria</taxon>
        <taxon>Bacillati</taxon>
        <taxon>Actinomycetota</taxon>
        <taxon>Actinomycetes</taxon>
        <taxon>Micrococcales</taxon>
        <taxon>Microbacteriaceae</taxon>
        <taxon>Clavibacter</taxon>
    </lineage>
</organism>
<dbReference type="EMBL" id="MDJZ01000011">
    <property type="protein sequence ID" value="OUE25519.1"/>
    <property type="molecule type" value="Genomic_DNA"/>
</dbReference>
<protein>
    <submittedName>
        <fullName evidence="2">Uncharacterized protein</fullName>
    </submittedName>
</protein>
<dbReference type="Proteomes" id="UP000195101">
    <property type="component" value="Unassembled WGS sequence"/>
</dbReference>
<keyword evidence="1" id="KW-1133">Transmembrane helix</keyword>
<sequence length="151" mass="16517">MDSGWAALLGAIIGAVATAGVPWLRDSLTEKRRREEKRHEDLADALAELIAIMAFRSAKAKLTPDELARSETAAARFTLLTTPEEKPVVDVMVTALFALSSDAKLTRVDAYIVFLDLISQWHQGALTADEVKTRYYEELPDADDARSGTPG</sequence>
<dbReference type="AlphaFoldDB" id="A0A251YMY2"/>
<dbReference type="RefSeq" id="WP_086514235.1">
    <property type="nucleotide sequence ID" value="NZ_MDJZ01000011.1"/>
</dbReference>
<comment type="caution">
    <text evidence="2">The sequence shown here is derived from an EMBL/GenBank/DDBJ whole genome shotgun (WGS) entry which is preliminary data.</text>
</comment>
<keyword evidence="1" id="KW-0812">Transmembrane</keyword>